<dbReference type="EMBL" id="JALJOR010000009">
    <property type="protein sequence ID" value="KAK9811310.1"/>
    <property type="molecule type" value="Genomic_DNA"/>
</dbReference>
<evidence type="ECO:0000313" key="11">
    <source>
        <dbReference type="EMBL" id="KAK9811310.1"/>
    </source>
</evidence>
<dbReference type="SUPFAM" id="SSF82199">
    <property type="entry name" value="SET domain"/>
    <property type="match status" value="1"/>
</dbReference>
<name>A0AAW1PSD4_9CHLO</name>
<dbReference type="GO" id="GO:0004674">
    <property type="term" value="F:protein serine/threonine kinase activity"/>
    <property type="evidence" value="ECO:0007669"/>
    <property type="project" value="UniProtKB-KW"/>
</dbReference>
<feature type="domain" description="EF-hand" evidence="9">
    <location>
        <begin position="721"/>
        <end position="756"/>
    </location>
</feature>
<dbReference type="PROSITE" id="PS50222">
    <property type="entry name" value="EF_HAND_2"/>
    <property type="match status" value="4"/>
</dbReference>
<dbReference type="Gene3D" id="1.10.510.10">
    <property type="entry name" value="Transferase(Phosphotransferase) domain 1"/>
    <property type="match status" value="1"/>
</dbReference>
<evidence type="ECO:0000259" key="10">
    <source>
        <dbReference type="PROSITE" id="PS50280"/>
    </source>
</evidence>
<feature type="domain" description="EF-hand" evidence="9">
    <location>
        <begin position="684"/>
        <end position="719"/>
    </location>
</feature>
<evidence type="ECO:0000256" key="3">
    <source>
        <dbReference type="ARBA" id="ARBA00022741"/>
    </source>
</evidence>
<dbReference type="InterPro" id="IPR046341">
    <property type="entry name" value="SET_dom_sf"/>
</dbReference>
<dbReference type="PROSITE" id="PS00107">
    <property type="entry name" value="PROTEIN_KINASE_ATP"/>
    <property type="match status" value="1"/>
</dbReference>
<dbReference type="Gene3D" id="1.10.220.160">
    <property type="match status" value="1"/>
</dbReference>
<dbReference type="CDD" id="cd00051">
    <property type="entry name" value="EFh"/>
    <property type="match status" value="1"/>
</dbReference>
<comment type="caution">
    <text evidence="11">The sequence shown here is derived from an EMBL/GenBank/DDBJ whole genome shotgun (WGS) entry which is preliminary data.</text>
</comment>
<accession>A0AAW1PSD4</accession>
<dbReference type="FunFam" id="1.10.238.10:FF:000001">
    <property type="entry name" value="Calmodulin 1"/>
    <property type="match status" value="1"/>
</dbReference>
<evidence type="ECO:0000256" key="1">
    <source>
        <dbReference type="ARBA" id="ARBA00022527"/>
    </source>
</evidence>
<feature type="domain" description="SET" evidence="10">
    <location>
        <begin position="4"/>
        <end position="323"/>
    </location>
</feature>
<dbReference type="InterPro" id="IPR050205">
    <property type="entry name" value="CDPK_Ser/Thr_kinases"/>
</dbReference>
<dbReference type="PROSITE" id="PS50011">
    <property type="entry name" value="PROTEIN_KINASE_DOM"/>
    <property type="match status" value="1"/>
</dbReference>
<dbReference type="InterPro" id="IPR017441">
    <property type="entry name" value="Protein_kinase_ATP_BS"/>
</dbReference>
<sequence>MDLPRVADFFNGRPFRVECNTEKGRHLVATEDLKSGQVLLESQAYLAAVLPSWKKRVCHLCSKIHPHRLVTHCRGCGQVYFCGPECLAAHEARDKFLAQARCSSEPAGPGKAGLPPVPHLLLCPVLKQFSRAKCGADEEAVLHMCLEALARQYLERQAQPAPGGAGVEGDLGPAGHLPLSHADLLTLQNHADDFAARDRKDWLKALNFLITAMARASWPGPLPHDAEELLPFVGRMGSNNFGIYMHRGDGETATVGSGDAADSGVPVERPCREELIGRELYITASYFNHSCAPNCMVVRDAGWATVTAQQDVKAGEELTISYIDLELPRSARREALKAGFFFDCNCSRCASELMDGSAKCTYARSTQVNKDKTFEDVYETLKPIGSGAFAKVVLCRHKESKAGFAVKVVPKKREGKHADEADRRAAIVKEIGIMKTLEAHPNAVQLCDVYESPTEFHLVMELCTGGELFDQIIKKKHYSEKEAAERMLSLIDFLVYAHSKGIVHRDLKPENILLSNEHKDARLKIIDFGTSDFCGVDQKLYHKFGTPYYVAPEVLGKAGHNHAVDIWSAGVILYTLLAGYPPFGGKTDAVILNKVKRGFYVFTGVEWAMVSAEAKNCIRCMLVLDPRRRITAAALHEMPWFQKIESLSDKALGTQVMKRLKQFATMSRMKRLALIFLAQTFADKDVLKLKDMFWQIDKDKSGEVDPRELRESLVKAGMTVPPQAEFNKLFRACDVNGSGQIDYVEFVATMMDSDRVARREDIIQRTFEEFDKDKDGFITVDELASVTKAKGVELDILDVQQMIQAHDTNGDGKIDFGEFAAMIRYGSSAAFDTLGVQVPPDGVLPSAASFKTVRSLKGSASFKPSPSIKASS</sequence>
<feature type="domain" description="Protein kinase" evidence="8">
    <location>
        <begin position="378"/>
        <end position="641"/>
    </location>
</feature>
<dbReference type="SUPFAM" id="SSF56112">
    <property type="entry name" value="Protein kinase-like (PK-like)"/>
    <property type="match status" value="1"/>
</dbReference>
<dbReference type="InterPro" id="IPR011009">
    <property type="entry name" value="Kinase-like_dom_sf"/>
</dbReference>
<evidence type="ECO:0000256" key="6">
    <source>
        <dbReference type="ARBA" id="ARBA00022840"/>
    </source>
</evidence>
<keyword evidence="6 7" id="KW-0067">ATP-binding</keyword>
<evidence type="ECO:0000259" key="8">
    <source>
        <dbReference type="PROSITE" id="PS50011"/>
    </source>
</evidence>
<dbReference type="GO" id="GO:0005509">
    <property type="term" value="F:calcium ion binding"/>
    <property type="evidence" value="ECO:0007669"/>
    <property type="project" value="InterPro"/>
</dbReference>
<dbReference type="Gene3D" id="3.30.200.20">
    <property type="entry name" value="Phosphorylase Kinase, domain 1"/>
    <property type="match status" value="1"/>
</dbReference>
<dbReference type="SMART" id="SM00317">
    <property type="entry name" value="SET"/>
    <property type="match status" value="1"/>
</dbReference>
<dbReference type="InterPro" id="IPR000719">
    <property type="entry name" value="Prot_kinase_dom"/>
</dbReference>
<keyword evidence="5" id="KW-0106">Calcium</keyword>
<dbReference type="PROSITE" id="PS50280">
    <property type="entry name" value="SET"/>
    <property type="match status" value="1"/>
</dbReference>
<dbReference type="AlphaFoldDB" id="A0AAW1PSD4"/>
<feature type="domain" description="EF-hand" evidence="9">
    <location>
        <begin position="794"/>
        <end position="829"/>
    </location>
</feature>
<dbReference type="InterPro" id="IPR001214">
    <property type="entry name" value="SET_dom"/>
</dbReference>
<organism evidence="11 12">
    <name type="scientific">[Myrmecia] bisecta</name>
    <dbReference type="NCBI Taxonomy" id="41462"/>
    <lineage>
        <taxon>Eukaryota</taxon>
        <taxon>Viridiplantae</taxon>
        <taxon>Chlorophyta</taxon>
        <taxon>core chlorophytes</taxon>
        <taxon>Trebouxiophyceae</taxon>
        <taxon>Trebouxiales</taxon>
        <taxon>Trebouxiaceae</taxon>
        <taxon>Myrmecia</taxon>
    </lineage>
</organism>
<dbReference type="PROSITE" id="PS00018">
    <property type="entry name" value="EF_HAND_1"/>
    <property type="match status" value="4"/>
</dbReference>
<gene>
    <name evidence="11" type="ORF">WJX72_001575</name>
</gene>
<dbReference type="Gene3D" id="6.10.140.2220">
    <property type="match status" value="1"/>
</dbReference>
<feature type="binding site" evidence="7">
    <location>
        <position position="412"/>
    </location>
    <ligand>
        <name>ATP</name>
        <dbReference type="ChEBI" id="CHEBI:30616"/>
    </ligand>
</feature>
<dbReference type="Gene3D" id="1.10.238.10">
    <property type="entry name" value="EF-hand"/>
    <property type="match status" value="1"/>
</dbReference>
<protein>
    <submittedName>
        <fullName evidence="11">Uncharacterized protein</fullName>
    </submittedName>
</protein>
<dbReference type="PROSITE" id="PS00108">
    <property type="entry name" value="PROTEIN_KINASE_ST"/>
    <property type="match status" value="1"/>
</dbReference>
<evidence type="ECO:0000256" key="5">
    <source>
        <dbReference type="ARBA" id="ARBA00022837"/>
    </source>
</evidence>
<dbReference type="Proteomes" id="UP001489004">
    <property type="component" value="Unassembled WGS sequence"/>
</dbReference>
<feature type="domain" description="EF-hand" evidence="9">
    <location>
        <begin position="758"/>
        <end position="793"/>
    </location>
</feature>
<dbReference type="PANTHER" id="PTHR24349">
    <property type="entry name" value="SERINE/THREONINE-PROTEIN KINASE"/>
    <property type="match status" value="1"/>
</dbReference>
<evidence type="ECO:0000313" key="12">
    <source>
        <dbReference type="Proteomes" id="UP001489004"/>
    </source>
</evidence>
<dbReference type="InterPro" id="IPR018247">
    <property type="entry name" value="EF_Hand_1_Ca_BS"/>
</dbReference>
<keyword evidence="3 7" id="KW-0547">Nucleotide-binding</keyword>
<dbReference type="SMART" id="SM00054">
    <property type="entry name" value="EFh"/>
    <property type="match status" value="4"/>
</dbReference>
<proteinExistence type="predicted"/>
<dbReference type="InterPro" id="IPR008271">
    <property type="entry name" value="Ser/Thr_kinase_AS"/>
</dbReference>
<dbReference type="Pfam" id="PF13499">
    <property type="entry name" value="EF-hand_7"/>
    <property type="match status" value="2"/>
</dbReference>
<reference evidence="11 12" key="1">
    <citation type="journal article" date="2024" name="Nat. Commun.">
        <title>Phylogenomics reveals the evolutionary origins of lichenization in chlorophyte algae.</title>
        <authorList>
            <person name="Puginier C."/>
            <person name="Libourel C."/>
            <person name="Otte J."/>
            <person name="Skaloud P."/>
            <person name="Haon M."/>
            <person name="Grisel S."/>
            <person name="Petersen M."/>
            <person name="Berrin J.G."/>
            <person name="Delaux P.M."/>
            <person name="Dal Grande F."/>
            <person name="Keller J."/>
        </authorList>
    </citation>
    <scope>NUCLEOTIDE SEQUENCE [LARGE SCALE GENOMIC DNA]</scope>
    <source>
        <strain evidence="11 12">SAG 2043</strain>
    </source>
</reference>
<keyword evidence="2" id="KW-0808">Transferase</keyword>
<dbReference type="Pfam" id="PF00069">
    <property type="entry name" value="Pkinase"/>
    <property type="match status" value="1"/>
</dbReference>
<evidence type="ECO:0000259" key="9">
    <source>
        <dbReference type="PROSITE" id="PS50222"/>
    </source>
</evidence>
<dbReference type="SMART" id="SM00220">
    <property type="entry name" value="S_TKc"/>
    <property type="match status" value="1"/>
</dbReference>
<evidence type="ECO:0000256" key="2">
    <source>
        <dbReference type="ARBA" id="ARBA00022679"/>
    </source>
</evidence>
<dbReference type="SUPFAM" id="SSF47473">
    <property type="entry name" value="EF-hand"/>
    <property type="match status" value="1"/>
</dbReference>
<keyword evidence="1" id="KW-0723">Serine/threonine-protein kinase</keyword>
<dbReference type="FunFam" id="1.10.510.10:FF:000571">
    <property type="entry name" value="Maternal embryonic leucine zipper kinase"/>
    <property type="match status" value="1"/>
</dbReference>
<dbReference type="Pfam" id="PF00856">
    <property type="entry name" value="SET"/>
    <property type="match status" value="1"/>
</dbReference>
<evidence type="ECO:0000256" key="4">
    <source>
        <dbReference type="ARBA" id="ARBA00022777"/>
    </source>
</evidence>
<dbReference type="Gene3D" id="2.170.270.10">
    <property type="entry name" value="SET domain"/>
    <property type="match status" value="1"/>
</dbReference>
<dbReference type="InterPro" id="IPR002048">
    <property type="entry name" value="EF_hand_dom"/>
</dbReference>
<dbReference type="CDD" id="cd05117">
    <property type="entry name" value="STKc_CAMK"/>
    <property type="match status" value="1"/>
</dbReference>
<keyword evidence="12" id="KW-1185">Reference proteome</keyword>
<evidence type="ECO:0000256" key="7">
    <source>
        <dbReference type="PROSITE-ProRule" id="PRU10141"/>
    </source>
</evidence>
<dbReference type="CDD" id="cd20071">
    <property type="entry name" value="SET_SMYD"/>
    <property type="match status" value="1"/>
</dbReference>
<dbReference type="InterPro" id="IPR011992">
    <property type="entry name" value="EF-hand-dom_pair"/>
</dbReference>
<keyword evidence="4" id="KW-0418">Kinase</keyword>
<dbReference type="GO" id="GO:0005524">
    <property type="term" value="F:ATP binding"/>
    <property type="evidence" value="ECO:0007669"/>
    <property type="project" value="UniProtKB-UniRule"/>
</dbReference>